<evidence type="ECO:0000256" key="3">
    <source>
        <dbReference type="HAMAP-Rule" id="MF_01805"/>
    </source>
</evidence>
<dbReference type="Pfam" id="PF02616">
    <property type="entry name" value="SMC_ScpA"/>
    <property type="match status" value="1"/>
</dbReference>
<keyword evidence="3" id="KW-0131">Cell cycle</keyword>
<comment type="function">
    <text evidence="3">Participates in chromosomal partition during cell division. May act via the formation of a condensin-like complex containing Smc and ScpB that pull DNA away from mid-cell into both cell halves.</text>
</comment>
<dbReference type="GO" id="GO:0051301">
    <property type="term" value="P:cell division"/>
    <property type="evidence" value="ECO:0007669"/>
    <property type="project" value="UniProtKB-KW"/>
</dbReference>
<dbReference type="HAMAP" id="MF_01805">
    <property type="entry name" value="ScpA"/>
    <property type="match status" value="1"/>
</dbReference>
<organism evidence="4 5">
    <name type="scientific">Candidatus Limivivens intestinipullorum</name>
    <dbReference type="NCBI Taxonomy" id="2840858"/>
    <lineage>
        <taxon>Bacteria</taxon>
        <taxon>Bacillati</taxon>
        <taxon>Bacillota</taxon>
        <taxon>Clostridia</taxon>
        <taxon>Lachnospirales</taxon>
        <taxon>Lachnospiraceae</taxon>
        <taxon>Lachnospiraceae incertae sedis</taxon>
        <taxon>Candidatus Limivivens</taxon>
    </lineage>
</organism>
<evidence type="ECO:0000256" key="2">
    <source>
        <dbReference type="ARBA" id="ARBA00044777"/>
    </source>
</evidence>
<evidence type="ECO:0000313" key="4">
    <source>
        <dbReference type="EMBL" id="HIS31371.1"/>
    </source>
</evidence>
<proteinExistence type="inferred from homology"/>
<evidence type="ECO:0000313" key="5">
    <source>
        <dbReference type="Proteomes" id="UP000823935"/>
    </source>
</evidence>
<dbReference type="GO" id="GO:0007059">
    <property type="term" value="P:chromosome segregation"/>
    <property type="evidence" value="ECO:0007669"/>
    <property type="project" value="UniProtKB-UniRule"/>
</dbReference>
<dbReference type="PANTHER" id="PTHR33969:SF2">
    <property type="entry name" value="SEGREGATION AND CONDENSATION PROTEIN A"/>
    <property type="match status" value="1"/>
</dbReference>
<comment type="subcellular location">
    <subcellularLocation>
        <location evidence="3">Cytoplasm</location>
    </subcellularLocation>
    <text evidence="3">Associated with two foci at the outer edges of the nucleoid region in young cells, and at four foci within both cell halves in older cells.</text>
</comment>
<dbReference type="GO" id="GO:0005737">
    <property type="term" value="C:cytoplasm"/>
    <property type="evidence" value="ECO:0007669"/>
    <property type="project" value="UniProtKB-SubCell"/>
</dbReference>
<reference evidence="4" key="2">
    <citation type="journal article" date="2021" name="PeerJ">
        <title>Extensive microbial diversity within the chicken gut microbiome revealed by metagenomics and culture.</title>
        <authorList>
            <person name="Gilroy R."/>
            <person name="Ravi A."/>
            <person name="Getino M."/>
            <person name="Pursley I."/>
            <person name="Horton D.L."/>
            <person name="Alikhan N.F."/>
            <person name="Baker D."/>
            <person name="Gharbi K."/>
            <person name="Hall N."/>
            <person name="Watson M."/>
            <person name="Adriaenssens E.M."/>
            <person name="Foster-Nyarko E."/>
            <person name="Jarju S."/>
            <person name="Secka A."/>
            <person name="Antonio M."/>
            <person name="Oren A."/>
            <person name="Chaudhuri R.R."/>
            <person name="La Ragione R."/>
            <person name="Hildebrand F."/>
            <person name="Pallen M.J."/>
        </authorList>
    </citation>
    <scope>NUCLEOTIDE SEQUENCE</scope>
    <source>
        <strain evidence="4">CHK190-19873</strain>
    </source>
</reference>
<dbReference type="EMBL" id="DVIQ01000035">
    <property type="protein sequence ID" value="HIS31371.1"/>
    <property type="molecule type" value="Genomic_DNA"/>
</dbReference>
<reference evidence="4" key="1">
    <citation type="submission" date="2020-10" db="EMBL/GenBank/DDBJ databases">
        <authorList>
            <person name="Gilroy R."/>
        </authorList>
    </citation>
    <scope>NUCLEOTIDE SEQUENCE</scope>
    <source>
        <strain evidence="4">CHK190-19873</strain>
    </source>
</reference>
<comment type="similarity">
    <text evidence="3">Belongs to the ScpA family.</text>
</comment>
<dbReference type="AlphaFoldDB" id="A0A9D1ETH7"/>
<sequence>MGIPVKLDAFEGPLDLLLHLIEKNKVNIYDIPIVEITGQYMEYIREMQRQDLDVMSEFLVMAATLLDIKSRMLLPKEPKEEPQEEDPRQELVEKLLEYKMYKYMSYELKDRQEDASLAMYRGPELPEQVKSYRQPVDLSELLDGITLAKLYRIYKDLIRRQENRIDPIRSKFGTLEKEEVDMDATWKHVEEYIHQHKTCSFRELCGKHRTKMYTIISFLVILELMKIGEIAISQEEIFGEIRIQARKPEEAVTEK</sequence>
<dbReference type="Gene3D" id="6.10.250.2410">
    <property type="match status" value="1"/>
</dbReference>
<evidence type="ECO:0000256" key="1">
    <source>
        <dbReference type="ARBA" id="ARBA00022829"/>
    </source>
</evidence>
<dbReference type="Proteomes" id="UP000823935">
    <property type="component" value="Unassembled WGS sequence"/>
</dbReference>
<keyword evidence="1 3" id="KW-0159">Chromosome partition</keyword>
<gene>
    <name evidence="3" type="primary">scpA</name>
    <name evidence="4" type="ORF">IAB44_07465</name>
</gene>
<dbReference type="InterPro" id="IPR023093">
    <property type="entry name" value="ScpA-like_C"/>
</dbReference>
<keyword evidence="3" id="KW-0132">Cell division</keyword>
<comment type="caution">
    <text evidence="4">The sequence shown here is derived from an EMBL/GenBank/DDBJ whole genome shotgun (WGS) entry which is preliminary data.</text>
</comment>
<keyword evidence="3" id="KW-0963">Cytoplasm</keyword>
<protein>
    <recommendedName>
        <fullName evidence="2 3">Segregation and condensation protein A</fullName>
    </recommendedName>
</protein>
<accession>A0A9D1ETH7</accession>
<name>A0A9D1ETH7_9FIRM</name>
<dbReference type="InterPro" id="IPR003768">
    <property type="entry name" value="ScpA"/>
</dbReference>
<comment type="subunit">
    <text evidence="3">Component of a cohesin-like complex composed of ScpA, ScpB and the Smc homodimer, in which ScpA and ScpB bind to the head domain of Smc. The presence of the three proteins is required for the association of the complex with DNA.</text>
</comment>
<dbReference type="GO" id="GO:0006260">
    <property type="term" value="P:DNA replication"/>
    <property type="evidence" value="ECO:0007669"/>
    <property type="project" value="UniProtKB-UniRule"/>
</dbReference>
<dbReference type="Gene3D" id="1.10.10.580">
    <property type="entry name" value="Structural maintenance of chromosome 1. Chain E"/>
    <property type="match status" value="1"/>
</dbReference>
<dbReference type="PANTHER" id="PTHR33969">
    <property type="entry name" value="SEGREGATION AND CONDENSATION PROTEIN A"/>
    <property type="match status" value="1"/>
</dbReference>